<organism evidence="1 2">
    <name type="scientific">Melanomma pulvis-pyrius CBS 109.77</name>
    <dbReference type="NCBI Taxonomy" id="1314802"/>
    <lineage>
        <taxon>Eukaryota</taxon>
        <taxon>Fungi</taxon>
        <taxon>Dikarya</taxon>
        <taxon>Ascomycota</taxon>
        <taxon>Pezizomycotina</taxon>
        <taxon>Dothideomycetes</taxon>
        <taxon>Pleosporomycetidae</taxon>
        <taxon>Pleosporales</taxon>
        <taxon>Melanommataceae</taxon>
        <taxon>Melanomma</taxon>
    </lineage>
</organism>
<dbReference type="OrthoDB" id="10445429at2759"/>
<sequence>MSLPHETISEVYQSIKASLKTIENLSRLVPIYNEPTSLLSQFQAQMDSLQDLPSSKFPKLNLLDKPPSRIEKVFKKRPCKLFVLETGAKHAHEKIFTVLRDHMHDSVDAPLKGIIVYLQKRAEIRDTRNPRFEIPLGHMDKIGNKMHSMILAFNTSTSGCAWMLTQELEAMLEDLKHYKCVGEFDEERVEIARRQVKTAEYAGLKIWQVVEAMRKADRV</sequence>
<dbReference type="Proteomes" id="UP000799757">
    <property type="component" value="Unassembled WGS sequence"/>
</dbReference>
<reference evidence="1" key="1">
    <citation type="journal article" date="2020" name="Stud. Mycol.">
        <title>101 Dothideomycetes genomes: a test case for predicting lifestyles and emergence of pathogens.</title>
        <authorList>
            <person name="Haridas S."/>
            <person name="Albert R."/>
            <person name="Binder M."/>
            <person name="Bloem J."/>
            <person name="Labutti K."/>
            <person name="Salamov A."/>
            <person name="Andreopoulos B."/>
            <person name="Baker S."/>
            <person name="Barry K."/>
            <person name="Bills G."/>
            <person name="Bluhm B."/>
            <person name="Cannon C."/>
            <person name="Castanera R."/>
            <person name="Culley D."/>
            <person name="Daum C."/>
            <person name="Ezra D."/>
            <person name="Gonzalez J."/>
            <person name="Henrissat B."/>
            <person name="Kuo A."/>
            <person name="Liang C."/>
            <person name="Lipzen A."/>
            <person name="Lutzoni F."/>
            <person name="Magnuson J."/>
            <person name="Mondo S."/>
            <person name="Nolan M."/>
            <person name="Ohm R."/>
            <person name="Pangilinan J."/>
            <person name="Park H.-J."/>
            <person name="Ramirez L."/>
            <person name="Alfaro M."/>
            <person name="Sun H."/>
            <person name="Tritt A."/>
            <person name="Yoshinaga Y."/>
            <person name="Zwiers L.-H."/>
            <person name="Turgeon B."/>
            <person name="Goodwin S."/>
            <person name="Spatafora J."/>
            <person name="Crous P."/>
            <person name="Grigoriev I."/>
        </authorList>
    </citation>
    <scope>NUCLEOTIDE SEQUENCE</scope>
    <source>
        <strain evidence="1">CBS 109.77</strain>
    </source>
</reference>
<evidence type="ECO:0000313" key="2">
    <source>
        <dbReference type="Proteomes" id="UP000799757"/>
    </source>
</evidence>
<proteinExistence type="predicted"/>
<protein>
    <submittedName>
        <fullName evidence="1">Uncharacterized protein</fullName>
    </submittedName>
</protein>
<keyword evidence="2" id="KW-1185">Reference proteome</keyword>
<evidence type="ECO:0000313" key="1">
    <source>
        <dbReference type="EMBL" id="KAF2798846.1"/>
    </source>
</evidence>
<accession>A0A6A6XQK5</accession>
<dbReference type="AlphaFoldDB" id="A0A6A6XQK5"/>
<name>A0A6A6XQK5_9PLEO</name>
<dbReference type="EMBL" id="MU001775">
    <property type="protein sequence ID" value="KAF2798846.1"/>
    <property type="molecule type" value="Genomic_DNA"/>
</dbReference>
<gene>
    <name evidence="1" type="ORF">K505DRAFT_392048</name>
</gene>